<dbReference type="NCBIfam" id="TIGR01675">
    <property type="entry name" value="plant-AP"/>
    <property type="match status" value="1"/>
</dbReference>
<keyword evidence="1 4" id="KW-0732">Signal</keyword>
<evidence type="ECO:0000256" key="4">
    <source>
        <dbReference type="SAM" id="SignalP"/>
    </source>
</evidence>
<dbReference type="EMBL" id="JAKOGI010000032">
    <property type="protein sequence ID" value="KAJ8448182.1"/>
    <property type="molecule type" value="Genomic_DNA"/>
</dbReference>
<dbReference type="InterPro" id="IPR023214">
    <property type="entry name" value="HAD_sf"/>
</dbReference>
<evidence type="ECO:0000313" key="6">
    <source>
        <dbReference type="Proteomes" id="UP001153076"/>
    </source>
</evidence>
<dbReference type="InterPro" id="IPR005519">
    <property type="entry name" value="Acid_phosphat_B-like"/>
</dbReference>
<evidence type="ECO:0000256" key="3">
    <source>
        <dbReference type="PIRNR" id="PIRNR002674"/>
    </source>
</evidence>
<dbReference type="AlphaFoldDB" id="A0A9Q1QMY8"/>
<evidence type="ECO:0000256" key="1">
    <source>
        <dbReference type="ARBA" id="ARBA00022729"/>
    </source>
</evidence>
<dbReference type="GO" id="GO:0003993">
    <property type="term" value="F:acid phosphatase activity"/>
    <property type="evidence" value="ECO:0007669"/>
    <property type="project" value="InterPro"/>
</dbReference>
<name>A0A9Q1QMY8_9CARY</name>
<dbReference type="SUPFAM" id="SSF56784">
    <property type="entry name" value="HAD-like"/>
    <property type="match status" value="1"/>
</dbReference>
<feature type="signal peptide" evidence="4">
    <location>
        <begin position="1"/>
        <end position="32"/>
    </location>
</feature>
<gene>
    <name evidence="5" type="ORF">Cgig2_031906</name>
</gene>
<sequence>MYRMIAEMMRKVREVMMLLLYLLLAMFSRGLATHSKRTSSGESPVDTAGYCLSWRMAVESNNMMGWRTIPTQCLRHVEAYMMGGQYSRDINLIIDQIYTYLDTIPPIGDLDSGDGLDAWILDVDDTCLSNLYYYQAKRFGCDPYDPMEFRTWALRGECSAIPAVLRLFNRLLGAGFKVILLSGRDEEALGQATVDNLVDQGFVGFHRLIMRSPENRGQGAITFKSQIRKELMDQGYRIWGNVGDQWSDLQGDCTGNRTFKIPNPMYFVP</sequence>
<dbReference type="OrthoDB" id="59415at2759"/>
<dbReference type="InterPro" id="IPR036412">
    <property type="entry name" value="HAD-like_sf"/>
</dbReference>
<keyword evidence="2" id="KW-0325">Glycoprotein</keyword>
<proteinExistence type="inferred from homology"/>
<accession>A0A9Q1QMY8</accession>
<dbReference type="CDD" id="cd07535">
    <property type="entry name" value="HAD_VSP"/>
    <property type="match status" value="1"/>
</dbReference>
<dbReference type="PANTHER" id="PTHR31284:SF9">
    <property type="entry name" value="HAD SUPERFAMILY, SUBFAMILY IIIB ACID PHOSPHATASE"/>
    <property type="match status" value="1"/>
</dbReference>
<reference evidence="5" key="1">
    <citation type="submission" date="2022-04" db="EMBL/GenBank/DDBJ databases">
        <title>Carnegiea gigantea Genome sequencing and assembly v2.</title>
        <authorList>
            <person name="Copetti D."/>
            <person name="Sanderson M.J."/>
            <person name="Burquez A."/>
            <person name="Wojciechowski M.F."/>
        </authorList>
    </citation>
    <scope>NUCLEOTIDE SEQUENCE</scope>
    <source>
        <strain evidence="5">SGP5-SGP5p</strain>
        <tissue evidence="5">Aerial part</tissue>
    </source>
</reference>
<organism evidence="5 6">
    <name type="scientific">Carnegiea gigantea</name>
    <dbReference type="NCBI Taxonomy" id="171969"/>
    <lineage>
        <taxon>Eukaryota</taxon>
        <taxon>Viridiplantae</taxon>
        <taxon>Streptophyta</taxon>
        <taxon>Embryophyta</taxon>
        <taxon>Tracheophyta</taxon>
        <taxon>Spermatophyta</taxon>
        <taxon>Magnoliopsida</taxon>
        <taxon>eudicotyledons</taxon>
        <taxon>Gunneridae</taxon>
        <taxon>Pentapetalae</taxon>
        <taxon>Caryophyllales</taxon>
        <taxon>Cactineae</taxon>
        <taxon>Cactaceae</taxon>
        <taxon>Cactoideae</taxon>
        <taxon>Echinocereeae</taxon>
        <taxon>Carnegiea</taxon>
    </lineage>
</organism>
<evidence type="ECO:0008006" key="7">
    <source>
        <dbReference type="Google" id="ProtNLM"/>
    </source>
</evidence>
<evidence type="ECO:0000256" key="2">
    <source>
        <dbReference type="ARBA" id="ARBA00023180"/>
    </source>
</evidence>
<keyword evidence="6" id="KW-1185">Reference proteome</keyword>
<comment type="similarity">
    <text evidence="3">Belongs to the APS1/VSP family.</text>
</comment>
<dbReference type="InterPro" id="IPR014403">
    <property type="entry name" value="APS1/VSP"/>
</dbReference>
<comment type="caution">
    <text evidence="5">The sequence shown here is derived from an EMBL/GenBank/DDBJ whole genome shotgun (WGS) entry which is preliminary data.</text>
</comment>
<dbReference type="Gene3D" id="3.40.50.1000">
    <property type="entry name" value="HAD superfamily/HAD-like"/>
    <property type="match status" value="1"/>
</dbReference>
<protein>
    <recommendedName>
        <fullName evidence="7">Acid phosphatase 1</fullName>
    </recommendedName>
</protein>
<dbReference type="InterPro" id="IPR010028">
    <property type="entry name" value="Acid_phosphatase_pln"/>
</dbReference>
<dbReference type="Proteomes" id="UP001153076">
    <property type="component" value="Unassembled WGS sequence"/>
</dbReference>
<dbReference type="PIRSF" id="PIRSF002674">
    <property type="entry name" value="VSP"/>
    <property type="match status" value="1"/>
</dbReference>
<dbReference type="PANTHER" id="PTHR31284">
    <property type="entry name" value="ACID PHOSPHATASE-LIKE PROTEIN"/>
    <property type="match status" value="1"/>
</dbReference>
<evidence type="ECO:0000313" key="5">
    <source>
        <dbReference type="EMBL" id="KAJ8448182.1"/>
    </source>
</evidence>
<feature type="chain" id="PRO_5040440171" description="Acid phosphatase 1" evidence="4">
    <location>
        <begin position="33"/>
        <end position="269"/>
    </location>
</feature>
<dbReference type="Pfam" id="PF03767">
    <property type="entry name" value="Acid_phosphat_B"/>
    <property type="match status" value="1"/>
</dbReference>